<sequence length="211" mass="24461">MLLYTIVFTSTILFGLFTCSKRKINRKAVSNISENTSEKKNIAQATTLSKQIYANKSACTTENNVKKEDSKEVQKKAKECIKCQQKYKDTQNNTKVKDEIKKNDSKYAKIKEKNMKDKVDNNEENENGLSNPIVTLITDEYPTEENKEQEETNKHENRKSHVEMNKSRKVDENDREIMEEKTAEDIEIENSNKKTMHEPTSLDLTRGETKI</sequence>
<keyword evidence="3" id="KW-1185">Reference proteome</keyword>
<proteinExistence type="predicted"/>
<evidence type="ECO:0000313" key="3">
    <source>
        <dbReference type="Proteomes" id="UP000095283"/>
    </source>
</evidence>
<feature type="signal peptide" evidence="2">
    <location>
        <begin position="1"/>
        <end position="15"/>
    </location>
</feature>
<evidence type="ECO:0000256" key="1">
    <source>
        <dbReference type="SAM" id="MobiDB-lite"/>
    </source>
</evidence>
<feature type="chain" id="PRO_5013289209" evidence="2">
    <location>
        <begin position="16"/>
        <end position="211"/>
    </location>
</feature>
<evidence type="ECO:0000313" key="4">
    <source>
        <dbReference type="WBParaSite" id="Hba_18823"/>
    </source>
</evidence>
<keyword evidence="2" id="KW-0732">Signal</keyword>
<feature type="compositionally biased region" description="Basic and acidic residues" evidence="1">
    <location>
        <begin position="144"/>
        <end position="197"/>
    </location>
</feature>
<dbReference type="WBParaSite" id="Hba_18823">
    <property type="protein sequence ID" value="Hba_18823"/>
    <property type="gene ID" value="Hba_18823"/>
</dbReference>
<evidence type="ECO:0000256" key="2">
    <source>
        <dbReference type="SAM" id="SignalP"/>
    </source>
</evidence>
<protein>
    <submittedName>
        <fullName evidence="4">Uncharacterized protein</fullName>
    </submittedName>
</protein>
<accession>A0A1I7XMR3</accession>
<feature type="region of interest" description="Disordered" evidence="1">
    <location>
        <begin position="140"/>
        <end position="211"/>
    </location>
</feature>
<dbReference type="Proteomes" id="UP000095283">
    <property type="component" value="Unplaced"/>
</dbReference>
<reference evidence="4" key="1">
    <citation type="submission" date="2016-11" db="UniProtKB">
        <authorList>
            <consortium name="WormBaseParasite"/>
        </authorList>
    </citation>
    <scope>IDENTIFICATION</scope>
</reference>
<dbReference type="AlphaFoldDB" id="A0A1I7XMR3"/>
<name>A0A1I7XMR3_HETBA</name>
<organism evidence="3 4">
    <name type="scientific">Heterorhabditis bacteriophora</name>
    <name type="common">Entomopathogenic nematode worm</name>
    <dbReference type="NCBI Taxonomy" id="37862"/>
    <lineage>
        <taxon>Eukaryota</taxon>
        <taxon>Metazoa</taxon>
        <taxon>Ecdysozoa</taxon>
        <taxon>Nematoda</taxon>
        <taxon>Chromadorea</taxon>
        <taxon>Rhabditida</taxon>
        <taxon>Rhabditina</taxon>
        <taxon>Rhabditomorpha</taxon>
        <taxon>Strongyloidea</taxon>
        <taxon>Heterorhabditidae</taxon>
        <taxon>Heterorhabditis</taxon>
    </lineage>
</organism>